<evidence type="ECO:0000256" key="3">
    <source>
        <dbReference type="ARBA" id="ARBA00022737"/>
    </source>
</evidence>
<comment type="subcellular location">
    <subcellularLocation>
        <location evidence="1">Nucleus</location>
    </subcellularLocation>
</comment>
<dbReference type="STRING" id="73230.A0A2B7ZCN8"/>
<feature type="compositionally biased region" description="Basic and acidic residues" evidence="8">
    <location>
        <begin position="117"/>
        <end position="126"/>
    </location>
</feature>
<evidence type="ECO:0000256" key="2">
    <source>
        <dbReference type="ARBA" id="ARBA00022723"/>
    </source>
</evidence>
<dbReference type="SUPFAM" id="SSF57667">
    <property type="entry name" value="beta-beta-alpha zinc fingers"/>
    <property type="match status" value="1"/>
</dbReference>
<dbReference type="GO" id="GO:0006351">
    <property type="term" value="P:DNA-templated transcription"/>
    <property type="evidence" value="ECO:0007669"/>
    <property type="project" value="InterPro"/>
</dbReference>
<accession>A0A2B7ZCN8</accession>
<dbReference type="VEuPathDB" id="FungiDB:EMCG_03969"/>
<dbReference type="InterPro" id="IPR007219">
    <property type="entry name" value="XnlR_reg_dom"/>
</dbReference>
<evidence type="ECO:0000256" key="6">
    <source>
        <dbReference type="ARBA" id="ARBA00023242"/>
    </source>
</evidence>
<dbReference type="InterPro" id="IPR051059">
    <property type="entry name" value="VerF-like"/>
</dbReference>
<proteinExistence type="predicted"/>
<reference evidence="11 12" key="1">
    <citation type="submission" date="2017-10" db="EMBL/GenBank/DDBJ databases">
        <title>Comparative genomics in systemic dimorphic fungi from Ajellomycetaceae.</title>
        <authorList>
            <person name="Munoz J.F."/>
            <person name="Mcewen J.G."/>
            <person name="Clay O.K."/>
            <person name="Cuomo C.A."/>
        </authorList>
    </citation>
    <scope>NUCLEOTIDE SEQUENCE [LARGE SCALE GENOMIC DNA]</scope>
    <source>
        <strain evidence="11 12">UAMH4076</strain>
    </source>
</reference>
<dbReference type="GO" id="GO:0000978">
    <property type="term" value="F:RNA polymerase II cis-regulatory region sequence-specific DNA binding"/>
    <property type="evidence" value="ECO:0007669"/>
    <property type="project" value="InterPro"/>
</dbReference>
<dbReference type="Proteomes" id="UP000226031">
    <property type="component" value="Unassembled WGS sequence"/>
</dbReference>
<dbReference type="InterPro" id="IPR036236">
    <property type="entry name" value="Znf_C2H2_sf"/>
</dbReference>
<keyword evidence="5" id="KW-0862">Zinc</keyword>
<name>A0A2B7ZCN8_9EURO</name>
<sequence length="911" mass="102299">MQHPSEVFNIIACCELVLFILRSVCKASYFVQTFTNPFSVFMVDLSTAKQEELQEGPPRETVTKKPKRFQCMRCETRFARLEHLQRHERIHTQEKPFCCQLCDHRFTRSDLLIRHERLSHNKDGSRKQQPRTPKQRKPTSKKLISSATASYPASYPASPMPLHPLTMDDGHRRMSLASDSHSDAPMHPRSEASNYPLATLTMAAEHVAFQIPDKTAHTHAHNVPENMGYNQSEPVRRLPEPSATMDGNAAKADLKQSIDELAAFLDDGARSPYQFSSIVSMEQPIPFSWLESTCHPGGFGANIRSPSTAHYHEPISGQVGETGLFSRFGPRLPSILPEEQKYRTGHTIPSRKSLSEISLDDRRDILSRLKEFSSVIPAGFQLPSRLALSRYIAGYINGFHEHLPFLHVSTMSISRCPVELILGMAAVGAQYCFEDEKAVELFYASKKIAIMRIGRRDAKLAAIQRHAESEFASSAEGADDLATPRQHQCHSIPKRLGLPPISQLSPLVTPDQQDLIQPTQALLILMALATWAKNKELLREALALQSMLSTLVRDDGLRSQPVPIDISWDDWIEIETIKRTKFIVYCFFNLHCIVYNIPSLILNSELNLYLPCSAAEFKAPTRLKWLEARDRAGPQTNFQVALNRLFSHGGNEITECNSSLGNYILIHAIIQHIFFLRQFSRGRFDGNRDVAPEDMAATEQALRNWQIGWKRNPQSSFDPQDPNGLVAFNSAALLRLAYIRLNVDTGPGMALDTRDPVQIAKAFRSSPRIKRTPKLVRAVLHSAQALSIPVKIGIRLVAQTQTFIWSIQHSLCSLECAVLLSKWLEALSLPNPDPPMTEDERRIGALVKMMLDETEFAIGSNLPLGSPAMIKQMNAGVLRVWAKLFKGTQTWAIVDIIGNSLNIYADMLEAD</sequence>
<evidence type="ECO:0000256" key="7">
    <source>
        <dbReference type="PROSITE-ProRule" id="PRU00042"/>
    </source>
</evidence>
<gene>
    <name evidence="11" type="ORF">GX50_06107</name>
</gene>
<feature type="compositionally biased region" description="Basic and acidic residues" evidence="8">
    <location>
        <begin position="180"/>
        <end position="190"/>
    </location>
</feature>
<keyword evidence="9" id="KW-0732">Signal</keyword>
<dbReference type="PANTHER" id="PTHR40626:SF10">
    <property type="entry name" value="C2H2-TYPE DOMAIN-CONTAINING PROTEIN"/>
    <property type="match status" value="1"/>
</dbReference>
<keyword evidence="3" id="KW-0677">Repeat</keyword>
<evidence type="ECO:0000256" key="1">
    <source>
        <dbReference type="ARBA" id="ARBA00004123"/>
    </source>
</evidence>
<feature type="domain" description="C2H2-type" evidence="10">
    <location>
        <begin position="97"/>
        <end position="125"/>
    </location>
</feature>
<organism evidence="11 12">
    <name type="scientific">[Emmonsia] crescens</name>
    <dbReference type="NCBI Taxonomy" id="73230"/>
    <lineage>
        <taxon>Eukaryota</taxon>
        <taxon>Fungi</taxon>
        <taxon>Dikarya</taxon>
        <taxon>Ascomycota</taxon>
        <taxon>Pezizomycotina</taxon>
        <taxon>Eurotiomycetes</taxon>
        <taxon>Eurotiomycetidae</taxon>
        <taxon>Onygenales</taxon>
        <taxon>Ajellomycetaceae</taxon>
        <taxon>Emergomyces</taxon>
    </lineage>
</organism>
<evidence type="ECO:0000256" key="9">
    <source>
        <dbReference type="SAM" id="SignalP"/>
    </source>
</evidence>
<keyword evidence="6" id="KW-0539">Nucleus</keyword>
<protein>
    <recommendedName>
        <fullName evidence="10">C2H2-type domain-containing protein</fullName>
    </recommendedName>
</protein>
<feature type="chain" id="PRO_5012970843" description="C2H2-type domain-containing protein" evidence="9">
    <location>
        <begin position="28"/>
        <end position="911"/>
    </location>
</feature>
<feature type="region of interest" description="Disordered" evidence="8">
    <location>
        <begin position="117"/>
        <end position="191"/>
    </location>
</feature>
<evidence type="ECO:0000259" key="10">
    <source>
        <dbReference type="PROSITE" id="PS50157"/>
    </source>
</evidence>
<evidence type="ECO:0000256" key="5">
    <source>
        <dbReference type="ARBA" id="ARBA00022833"/>
    </source>
</evidence>
<dbReference type="GO" id="GO:0008270">
    <property type="term" value="F:zinc ion binding"/>
    <property type="evidence" value="ECO:0007669"/>
    <property type="project" value="UniProtKB-KW"/>
</dbReference>
<dbReference type="AlphaFoldDB" id="A0A2B7ZCN8"/>
<keyword evidence="12" id="KW-1185">Reference proteome</keyword>
<dbReference type="Pfam" id="PF04082">
    <property type="entry name" value="Fungal_trans"/>
    <property type="match status" value="1"/>
</dbReference>
<feature type="signal peptide" evidence="9">
    <location>
        <begin position="1"/>
        <end position="27"/>
    </location>
</feature>
<dbReference type="CDD" id="cd12148">
    <property type="entry name" value="fungal_TF_MHR"/>
    <property type="match status" value="1"/>
</dbReference>
<dbReference type="EMBL" id="PDND01000140">
    <property type="protein sequence ID" value="PGH31130.1"/>
    <property type="molecule type" value="Genomic_DNA"/>
</dbReference>
<dbReference type="SMART" id="SM00355">
    <property type="entry name" value="ZnF_C2H2"/>
    <property type="match status" value="2"/>
</dbReference>
<keyword evidence="4 7" id="KW-0863">Zinc-finger</keyword>
<feature type="domain" description="C2H2-type" evidence="10">
    <location>
        <begin position="69"/>
        <end position="96"/>
    </location>
</feature>
<evidence type="ECO:0000313" key="11">
    <source>
        <dbReference type="EMBL" id="PGH31130.1"/>
    </source>
</evidence>
<evidence type="ECO:0000256" key="8">
    <source>
        <dbReference type="SAM" id="MobiDB-lite"/>
    </source>
</evidence>
<dbReference type="PROSITE" id="PS00028">
    <property type="entry name" value="ZINC_FINGER_C2H2_1"/>
    <property type="match status" value="2"/>
</dbReference>
<dbReference type="GO" id="GO:0000785">
    <property type="term" value="C:chromatin"/>
    <property type="evidence" value="ECO:0007669"/>
    <property type="project" value="TreeGrafter"/>
</dbReference>
<keyword evidence="2" id="KW-0479">Metal-binding</keyword>
<evidence type="ECO:0000313" key="12">
    <source>
        <dbReference type="Proteomes" id="UP000226031"/>
    </source>
</evidence>
<dbReference type="GO" id="GO:0000981">
    <property type="term" value="F:DNA-binding transcription factor activity, RNA polymerase II-specific"/>
    <property type="evidence" value="ECO:0007669"/>
    <property type="project" value="InterPro"/>
</dbReference>
<dbReference type="GO" id="GO:0005634">
    <property type="term" value="C:nucleus"/>
    <property type="evidence" value="ECO:0007669"/>
    <property type="project" value="UniProtKB-SubCell"/>
</dbReference>
<dbReference type="VEuPathDB" id="FungiDB:EMCG_00830"/>
<comment type="caution">
    <text evidence="11">The sequence shown here is derived from an EMBL/GenBank/DDBJ whole genome shotgun (WGS) entry which is preliminary data.</text>
</comment>
<dbReference type="PANTHER" id="PTHR40626">
    <property type="entry name" value="MIP31509P"/>
    <property type="match status" value="1"/>
</dbReference>
<dbReference type="Gene3D" id="3.30.160.60">
    <property type="entry name" value="Classic Zinc Finger"/>
    <property type="match status" value="2"/>
</dbReference>
<evidence type="ECO:0000256" key="4">
    <source>
        <dbReference type="ARBA" id="ARBA00022771"/>
    </source>
</evidence>
<dbReference type="PROSITE" id="PS50157">
    <property type="entry name" value="ZINC_FINGER_C2H2_2"/>
    <property type="match status" value="2"/>
</dbReference>
<dbReference type="InterPro" id="IPR013087">
    <property type="entry name" value="Znf_C2H2_type"/>
</dbReference>
<feature type="compositionally biased region" description="Low complexity" evidence="8">
    <location>
        <begin position="145"/>
        <end position="157"/>
    </location>
</feature>